<evidence type="ECO:0000256" key="2">
    <source>
        <dbReference type="ARBA" id="ARBA00008711"/>
    </source>
</evidence>
<evidence type="ECO:0000313" key="12">
    <source>
        <dbReference type="EMBL" id="EMY70191.1"/>
    </source>
</evidence>
<evidence type="ECO:0000256" key="8">
    <source>
        <dbReference type="ARBA" id="ARBA00023163"/>
    </source>
</evidence>
<evidence type="ECO:0000256" key="10">
    <source>
        <dbReference type="ARBA" id="ARBA00049348"/>
    </source>
</evidence>
<dbReference type="SUPFAM" id="SSF53155">
    <property type="entry name" value="Methylated DNA-protein cysteine methyltransferase domain"/>
    <property type="match status" value="1"/>
</dbReference>
<dbReference type="InterPro" id="IPR036217">
    <property type="entry name" value="MethylDNA_cys_MeTrfase_DNAb"/>
</dbReference>
<sequence>MDANHKHYEIIKDSIEYVLEHFEDQPNLDQLAERVSLSPFHFQKVFRTWAGVSPKEFLQFVTITHAKRLLKESTLLDTTYSLGLSGTGRLHDLFVKLEAMTPGEYKRGGEGLILQYEVFPSPFGKILLVSSERGIQSLQFVDSSEKEILEIKNEFPNAVWKEGESLEHEKLKDYFQRFVIPKTPIPLYVYGTEFQMKVWKSLLKIPLGKLCTYGDIAESIGQTSAQRAVGTAIGKNPIAYLIPCHRVIQTSGLFGGYRWDPNRKRMIIAWEQSKLVSPNNDSPILVDRNS</sequence>
<dbReference type="Gene3D" id="3.30.160.70">
    <property type="entry name" value="Methylated DNA-protein cysteine methyltransferase domain"/>
    <property type="match status" value="1"/>
</dbReference>
<dbReference type="Pfam" id="PF02870">
    <property type="entry name" value="Methyltransf_1N"/>
    <property type="match status" value="1"/>
</dbReference>
<keyword evidence="8" id="KW-0804">Transcription</keyword>
<evidence type="ECO:0000256" key="5">
    <source>
        <dbReference type="ARBA" id="ARBA00022679"/>
    </source>
</evidence>
<dbReference type="InterPro" id="IPR009057">
    <property type="entry name" value="Homeodomain-like_sf"/>
</dbReference>
<dbReference type="CDD" id="cd06445">
    <property type="entry name" value="ATase"/>
    <property type="match status" value="1"/>
</dbReference>
<accession>N1WE74</accession>
<evidence type="ECO:0000259" key="11">
    <source>
        <dbReference type="PROSITE" id="PS01124"/>
    </source>
</evidence>
<dbReference type="STRING" id="1218591.LEP1GSC199_1281"/>
<proteinExistence type="inferred from homology"/>
<dbReference type="InterPro" id="IPR036631">
    <property type="entry name" value="MGMT_N_sf"/>
</dbReference>
<dbReference type="PANTHER" id="PTHR10815:SF13">
    <property type="entry name" value="METHYLATED-DNA--PROTEIN-CYSTEINE METHYLTRANSFERASE"/>
    <property type="match status" value="1"/>
</dbReference>
<evidence type="ECO:0000256" key="6">
    <source>
        <dbReference type="ARBA" id="ARBA00022763"/>
    </source>
</evidence>
<dbReference type="NCBIfam" id="TIGR00589">
    <property type="entry name" value="ogt"/>
    <property type="match status" value="1"/>
</dbReference>
<dbReference type="GO" id="GO:0003700">
    <property type="term" value="F:DNA-binding transcription factor activity"/>
    <property type="evidence" value="ECO:0007669"/>
    <property type="project" value="InterPro"/>
</dbReference>
<comment type="catalytic activity">
    <reaction evidence="10">
        <text>a 6-O-methyl-2'-deoxyguanosine in DNA + L-cysteinyl-[protein] = S-methyl-L-cysteinyl-[protein] + a 2'-deoxyguanosine in DNA</text>
        <dbReference type="Rhea" id="RHEA:24000"/>
        <dbReference type="Rhea" id="RHEA-COMP:10131"/>
        <dbReference type="Rhea" id="RHEA-COMP:10132"/>
        <dbReference type="Rhea" id="RHEA-COMP:11367"/>
        <dbReference type="Rhea" id="RHEA-COMP:11368"/>
        <dbReference type="ChEBI" id="CHEBI:29950"/>
        <dbReference type="ChEBI" id="CHEBI:82612"/>
        <dbReference type="ChEBI" id="CHEBI:85445"/>
        <dbReference type="ChEBI" id="CHEBI:85448"/>
        <dbReference type="EC" id="2.1.1.63"/>
    </reaction>
</comment>
<keyword evidence="4 12" id="KW-0489">Methyltransferase</keyword>
<dbReference type="EMBL" id="AOGY02000039">
    <property type="protein sequence ID" value="EMY70191.1"/>
    <property type="molecule type" value="Genomic_DNA"/>
</dbReference>
<dbReference type="PROSITE" id="PS01124">
    <property type="entry name" value="HTH_ARAC_FAMILY_2"/>
    <property type="match status" value="1"/>
</dbReference>
<evidence type="ECO:0000256" key="1">
    <source>
        <dbReference type="ARBA" id="ARBA00001286"/>
    </source>
</evidence>
<evidence type="ECO:0000313" key="13">
    <source>
        <dbReference type="Proteomes" id="UP000012227"/>
    </source>
</evidence>
<protein>
    <recommendedName>
        <fullName evidence="3">methylated-DNA--[protein]-cysteine S-methyltransferase</fullName>
        <ecNumber evidence="3">2.1.1.63</ecNumber>
    </recommendedName>
</protein>
<dbReference type="Gene3D" id="1.10.10.60">
    <property type="entry name" value="Homeodomain-like"/>
    <property type="match status" value="1"/>
</dbReference>
<evidence type="ECO:0000256" key="3">
    <source>
        <dbReference type="ARBA" id="ARBA00011918"/>
    </source>
</evidence>
<dbReference type="InterPro" id="IPR008332">
    <property type="entry name" value="MethylG_MeTrfase_N"/>
</dbReference>
<reference evidence="12 13" key="1">
    <citation type="submission" date="2013-03" db="EMBL/GenBank/DDBJ databases">
        <authorList>
            <person name="Harkins D.M."/>
            <person name="Durkin A.S."/>
            <person name="Brinkac L.M."/>
            <person name="Haft D.H."/>
            <person name="Selengut J.D."/>
            <person name="Sanka R."/>
            <person name="DePew J."/>
            <person name="Purushe J."/>
            <person name="Galloway R.L."/>
            <person name="Vinetz J.M."/>
            <person name="Sutton G.G."/>
            <person name="Nierman W.C."/>
            <person name="Fouts D.E."/>
        </authorList>
    </citation>
    <scope>NUCLEOTIDE SEQUENCE [LARGE SCALE GENOMIC DNA]</scope>
    <source>
        <strain evidence="12 13">Waz Holland</strain>
    </source>
</reference>
<evidence type="ECO:0000256" key="7">
    <source>
        <dbReference type="ARBA" id="ARBA00023015"/>
    </source>
</evidence>
<dbReference type="SUPFAM" id="SSF46689">
    <property type="entry name" value="Homeodomain-like"/>
    <property type="match status" value="1"/>
</dbReference>
<comment type="caution">
    <text evidence="12">The sequence shown here is derived from an EMBL/GenBank/DDBJ whole genome shotgun (WGS) entry which is preliminary data.</text>
</comment>
<dbReference type="EC" id="2.1.1.63" evidence="3"/>
<evidence type="ECO:0000256" key="9">
    <source>
        <dbReference type="ARBA" id="ARBA00023204"/>
    </source>
</evidence>
<dbReference type="InterPro" id="IPR001497">
    <property type="entry name" value="MethylDNA_cys_MeTrfase_AS"/>
</dbReference>
<comment type="catalytic activity">
    <reaction evidence="1">
        <text>a 4-O-methyl-thymidine in DNA + L-cysteinyl-[protein] = a thymidine in DNA + S-methyl-L-cysteinyl-[protein]</text>
        <dbReference type="Rhea" id="RHEA:53428"/>
        <dbReference type="Rhea" id="RHEA-COMP:10131"/>
        <dbReference type="Rhea" id="RHEA-COMP:10132"/>
        <dbReference type="Rhea" id="RHEA-COMP:13555"/>
        <dbReference type="Rhea" id="RHEA-COMP:13556"/>
        <dbReference type="ChEBI" id="CHEBI:29950"/>
        <dbReference type="ChEBI" id="CHEBI:82612"/>
        <dbReference type="ChEBI" id="CHEBI:137386"/>
        <dbReference type="ChEBI" id="CHEBI:137387"/>
        <dbReference type="EC" id="2.1.1.63"/>
    </reaction>
</comment>
<dbReference type="RefSeq" id="WP_002980762.1">
    <property type="nucleotide sequence ID" value="NZ_AOGY02000039.1"/>
</dbReference>
<dbReference type="FunFam" id="1.10.10.10:FF:000214">
    <property type="entry name" value="Methylated-DNA--protein-cysteine methyltransferase"/>
    <property type="match status" value="1"/>
</dbReference>
<dbReference type="GO" id="GO:0043565">
    <property type="term" value="F:sequence-specific DNA binding"/>
    <property type="evidence" value="ECO:0007669"/>
    <property type="project" value="InterPro"/>
</dbReference>
<gene>
    <name evidence="12" type="ORF">LEP1GSC199_1281</name>
</gene>
<dbReference type="InterPro" id="IPR036388">
    <property type="entry name" value="WH-like_DNA-bd_sf"/>
</dbReference>
<dbReference type="InterPro" id="IPR014048">
    <property type="entry name" value="MethylDNA_cys_MeTrfase_DNA-bd"/>
</dbReference>
<dbReference type="Pfam" id="PF01035">
    <property type="entry name" value="DNA_binding_1"/>
    <property type="match status" value="1"/>
</dbReference>
<evidence type="ECO:0000256" key="4">
    <source>
        <dbReference type="ARBA" id="ARBA00022603"/>
    </source>
</evidence>
<keyword evidence="9" id="KW-0234">DNA repair</keyword>
<name>N1WE74_9LEPT</name>
<dbReference type="InterPro" id="IPR018060">
    <property type="entry name" value="HTH_AraC"/>
</dbReference>
<dbReference type="GO" id="GO:0006281">
    <property type="term" value="P:DNA repair"/>
    <property type="evidence" value="ECO:0007669"/>
    <property type="project" value="UniProtKB-KW"/>
</dbReference>
<comment type="similarity">
    <text evidence="2">Belongs to the MGMT family.</text>
</comment>
<dbReference type="SMART" id="SM00342">
    <property type="entry name" value="HTH_ARAC"/>
    <property type="match status" value="1"/>
</dbReference>
<dbReference type="PROSITE" id="PS00374">
    <property type="entry name" value="MGMT"/>
    <property type="match status" value="1"/>
</dbReference>
<dbReference type="PANTHER" id="PTHR10815">
    <property type="entry name" value="METHYLATED-DNA--PROTEIN-CYSTEINE METHYLTRANSFERASE"/>
    <property type="match status" value="1"/>
</dbReference>
<dbReference type="Proteomes" id="UP000012227">
    <property type="component" value="Unassembled WGS sequence"/>
</dbReference>
<keyword evidence="7" id="KW-0805">Transcription regulation</keyword>
<dbReference type="AlphaFoldDB" id="N1WE74"/>
<organism evidence="12 13">
    <name type="scientific">Leptospira vanthielii serovar Holland str. Waz Holland = ATCC 700522</name>
    <dbReference type="NCBI Taxonomy" id="1218591"/>
    <lineage>
        <taxon>Bacteria</taxon>
        <taxon>Pseudomonadati</taxon>
        <taxon>Spirochaetota</taxon>
        <taxon>Spirochaetia</taxon>
        <taxon>Leptospirales</taxon>
        <taxon>Leptospiraceae</taxon>
        <taxon>Leptospira</taxon>
    </lineage>
</organism>
<keyword evidence="6" id="KW-0227">DNA damage</keyword>
<dbReference type="GO" id="GO:0032259">
    <property type="term" value="P:methylation"/>
    <property type="evidence" value="ECO:0007669"/>
    <property type="project" value="UniProtKB-KW"/>
</dbReference>
<keyword evidence="5 12" id="KW-0808">Transferase</keyword>
<dbReference type="GO" id="GO:0003908">
    <property type="term" value="F:methylated-DNA-[protein]-cysteine S-methyltransferase activity"/>
    <property type="evidence" value="ECO:0007669"/>
    <property type="project" value="UniProtKB-EC"/>
</dbReference>
<dbReference type="Gene3D" id="1.10.10.10">
    <property type="entry name" value="Winged helix-like DNA-binding domain superfamily/Winged helix DNA-binding domain"/>
    <property type="match status" value="1"/>
</dbReference>
<dbReference type="Pfam" id="PF12833">
    <property type="entry name" value="HTH_18"/>
    <property type="match status" value="1"/>
</dbReference>
<feature type="domain" description="HTH araC/xylS-type" evidence="11">
    <location>
        <begin position="12"/>
        <end position="108"/>
    </location>
</feature>
<dbReference type="SUPFAM" id="SSF46767">
    <property type="entry name" value="Methylated DNA-protein cysteine methyltransferase, C-terminal domain"/>
    <property type="match status" value="1"/>
</dbReference>